<gene>
    <name evidence="2" type="ORF">DES52_12311</name>
</gene>
<evidence type="ECO:0000313" key="2">
    <source>
        <dbReference type="EMBL" id="PYE49417.1"/>
    </source>
</evidence>
<dbReference type="AlphaFoldDB" id="A0A318RZE5"/>
<name>A0A318RZE5_9DEIO</name>
<sequence>MPQGACWAHDHHSSPLRSLHDRPHRLVLTDLSAAVLARLVAQKQCSSLEVVDAYIARCERAVALGALVLPAFDEARREARHLDERLARGDRAGPLHGVPLTVKDWIEVAGLPCLAGDEARRGVICREDASAVARLREAGGVVLGKSAVLPDTAVYGRVSHPRGAHLSPGGSSSGEAVLVATHCSPLGLGSDSGGSIRQPAAFCGVFGLKPTSGRVPLTGHVPRINPLADPRTVIGPLARSVEDLELALHVVAGEDGRDASVVPAHLGRASEVRVEALRVAFFDAFAGEDGETRVSEDASRVTRSAAAALAHLGCEVVEAAPPNLGAAMRLTRQYWARPESASWDEWEPDGRSTLTADEVERHLFEWDRFRREVLRFMESVDVVLTPVTRGGAVRHGEDEGGIDFTAPWSLTGQPAVVVPFGETRDSRPLGVQIVARSWREDGALAVARLLEQARLPAARG</sequence>
<dbReference type="InterPro" id="IPR036928">
    <property type="entry name" value="AS_sf"/>
</dbReference>
<reference evidence="2 3" key="1">
    <citation type="submission" date="2018-06" db="EMBL/GenBank/DDBJ databases">
        <title>Genomic Encyclopedia of Type Strains, Phase IV (KMG-IV): sequencing the most valuable type-strain genomes for metagenomic binning, comparative biology and taxonomic classification.</title>
        <authorList>
            <person name="Goeker M."/>
        </authorList>
    </citation>
    <scope>NUCLEOTIDE SEQUENCE [LARGE SCALE GENOMIC DNA]</scope>
    <source>
        <strain evidence="2 3">DSM 18048</strain>
    </source>
</reference>
<dbReference type="PANTHER" id="PTHR43372:SF4">
    <property type="entry name" value="FATTY-ACID AMIDE HYDROLASE 2"/>
    <property type="match status" value="1"/>
</dbReference>
<evidence type="ECO:0000313" key="3">
    <source>
        <dbReference type="Proteomes" id="UP000248326"/>
    </source>
</evidence>
<dbReference type="EMBL" id="QJSX01000023">
    <property type="protein sequence ID" value="PYE49417.1"/>
    <property type="molecule type" value="Genomic_DNA"/>
</dbReference>
<dbReference type="InterPro" id="IPR020556">
    <property type="entry name" value="Amidase_CS"/>
</dbReference>
<keyword evidence="3" id="KW-1185">Reference proteome</keyword>
<dbReference type="PROSITE" id="PS00571">
    <property type="entry name" value="AMIDASES"/>
    <property type="match status" value="1"/>
</dbReference>
<proteinExistence type="predicted"/>
<dbReference type="PANTHER" id="PTHR43372">
    <property type="entry name" value="FATTY-ACID AMIDE HYDROLASE"/>
    <property type="match status" value="1"/>
</dbReference>
<protein>
    <submittedName>
        <fullName evidence="2">Amidase</fullName>
    </submittedName>
</protein>
<dbReference type="OrthoDB" id="9811471at2"/>
<dbReference type="Proteomes" id="UP000248326">
    <property type="component" value="Unassembled WGS sequence"/>
</dbReference>
<evidence type="ECO:0000259" key="1">
    <source>
        <dbReference type="Pfam" id="PF01425"/>
    </source>
</evidence>
<accession>A0A318RZE5</accession>
<comment type="caution">
    <text evidence="2">The sequence shown here is derived from an EMBL/GenBank/DDBJ whole genome shotgun (WGS) entry which is preliminary data.</text>
</comment>
<dbReference type="GO" id="GO:0012505">
    <property type="term" value="C:endomembrane system"/>
    <property type="evidence" value="ECO:0007669"/>
    <property type="project" value="TreeGrafter"/>
</dbReference>
<dbReference type="Pfam" id="PF01425">
    <property type="entry name" value="Amidase"/>
    <property type="match status" value="1"/>
</dbReference>
<dbReference type="InterPro" id="IPR023631">
    <property type="entry name" value="Amidase_dom"/>
</dbReference>
<dbReference type="InterPro" id="IPR052739">
    <property type="entry name" value="FAAH2"/>
</dbReference>
<dbReference type="SUPFAM" id="SSF75304">
    <property type="entry name" value="Amidase signature (AS) enzymes"/>
    <property type="match status" value="1"/>
</dbReference>
<dbReference type="Gene3D" id="3.90.1300.10">
    <property type="entry name" value="Amidase signature (AS) domain"/>
    <property type="match status" value="1"/>
</dbReference>
<organism evidence="2 3">
    <name type="scientific">Deinococcus yavapaiensis KR-236</name>
    <dbReference type="NCBI Taxonomy" id="694435"/>
    <lineage>
        <taxon>Bacteria</taxon>
        <taxon>Thermotogati</taxon>
        <taxon>Deinococcota</taxon>
        <taxon>Deinococci</taxon>
        <taxon>Deinococcales</taxon>
        <taxon>Deinococcaceae</taxon>
        <taxon>Deinococcus</taxon>
    </lineage>
</organism>
<feature type="domain" description="Amidase" evidence="1">
    <location>
        <begin position="49"/>
        <end position="441"/>
    </location>
</feature>